<evidence type="ECO:0008006" key="5">
    <source>
        <dbReference type="Google" id="ProtNLM"/>
    </source>
</evidence>
<dbReference type="InterPro" id="IPR050194">
    <property type="entry name" value="Glycosyltransferase_grp1"/>
</dbReference>
<reference evidence="3 4" key="1">
    <citation type="submission" date="2014-01" db="EMBL/GenBank/DDBJ databases">
        <title>Sulfitobacter donghicola JCM 14565 Genome Sequencing.</title>
        <authorList>
            <person name="Lai Q."/>
            <person name="Hong Z."/>
        </authorList>
    </citation>
    <scope>NUCLEOTIDE SEQUENCE [LARGE SCALE GENOMIC DNA]</scope>
    <source>
        <strain evidence="3 4">JCM 14565</strain>
    </source>
</reference>
<dbReference type="Pfam" id="PF13579">
    <property type="entry name" value="Glyco_trans_4_4"/>
    <property type="match status" value="1"/>
</dbReference>
<dbReference type="EMBL" id="JAMC01000017">
    <property type="protein sequence ID" value="KEJ87775.1"/>
    <property type="molecule type" value="Genomic_DNA"/>
</dbReference>
<feature type="domain" description="Glycosyltransferase subfamily 4-like N-terminal" evidence="2">
    <location>
        <begin position="118"/>
        <end position="303"/>
    </location>
</feature>
<dbReference type="eggNOG" id="COG0438">
    <property type="taxonomic scope" value="Bacteria"/>
</dbReference>
<dbReference type="GO" id="GO:0016758">
    <property type="term" value="F:hexosyltransferase activity"/>
    <property type="evidence" value="ECO:0007669"/>
    <property type="project" value="TreeGrafter"/>
</dbReference>
<evidence type="ECO:0000313" key="3">
    <source>
        <dbReference type="EMBL" id="KEJ87775.1"/>
    </source>
</evidence>
<organism evidence="3 4">
    <name type="scientific">Sulfitobacter donghicola DSW-25 = KCTC 12864 = JCM 14565</name>
    <dbReference type="NCBI Taxonomy" id="1300350"/>
    <lineage>
        <taxon>Bacteria</taxon>
        <taxon>Pseudomonadati</taxon>
        <taxon>Pseudomonadota</taxon>
        <taxon>Alphaproteobacteria</taxon>
        <taxon>Rhodobacterales</taxon>
        <taxon>Roseobacteraceae</taxon>
        <taxon>Sulfitobacter</taxon>
    </lineage>
</organism>
<accession>A0A073IDW9</accession>
<evidence type="ECO:0000259" key="1">
    <source>
        <dbReference type="Pfam" id="PF00534"/>
    </source>
</evidence>
<dbReference type="Pfam" id="PF00534">
    <property type="entry name" value="Glycos_transf_1"/>
    <property type="match status" value="1"/>
</dbReference>
<evidence type="ECO:0000259" key="2">
    <source>
        <dbReference type="Pfam" id="PF13579"/>
    </source>
</evidence>
<dbReference type="STRING" id="1300350.Z948_59"/>
<gene>
    <name evidence="3" type="ORF">DSW25_05125</name>
</gene>
<dbReference type="Proteomes" id="UP000027734">
    <property type="component" value="Unassembled WGS sequence"/>
</dbReference>
<dbReference type="InterPro" id="IPR028098">
    <property type="entry name" value="Glyco_trans_4-like_N"/>
</dbReference>
<evidence type="ECO:0000313" key="4">
    <source>
        <dbReference type="Proteomes" id="UP000027734"/>
    </source>
</evidence>
<protein>
    <recommendedName>
        <fullName evidence="5">Glycosyl transferase family 1</fullName>
    </recommendedName>
</protein>
<dbReference type="PANTHER" id="PTHR45947:SF3">
    <property type="entry name" value="SULFOQUINOVOSYL TRANSFERASE SQD2"/>
    <property type="match status" value="1"/>
</dbReference>
<dbReference type="AlphaFoldDB" id="A0A073IDW9"/>
<name>A0A073IDW9_9RHOB</name>
<comment type="caution">
    <text evidence="3">The sequence shown here is derived from an EMBL/GenBank/DDBJ whole genome shotgun (WGS) entry which is preliminary data.</text>
</comment>
<dbReference type="CDD" id="cd03794">
    <property type="entry name" value="GT4_WbuB-like"/>
    <property type="match status" value="1"/>
</dbReference>
<dbReference type="InterPro" id="IPR001296">
    <property type="entry name" value="Glyco_trans_1"/>
</dbReference>
<keyword evidence="4" id="KW-1185">Reference proteome</keyword>
<dbReference type="Gene3D" id="3.40.50.2000">
    <property type="entry name" value="Glycogen Phosphorylase B"/>
    <property type="match status" value="2"/>
</dbReference>
<proteinExistence type="predicted"/>
<dbReference type="PANTHER" id="PTHR45947">
    <property type="entry name" value="SULFOQUINOVOSYL TRANSFERASE SQD2"/>
    <property type="match status" value="1"/>
</dbReference>
<feature type="domain" description="Glycosyl transferase family 1" evidence="1">
    <location>
        <begin position="323"/>
        <end position="496"/>
    </location>
</feature>
<sequence>MAAGRQLLQANHAEMGLRLIFESCELAPSADGWQTLYDGALTTLNMEMMALACERLEALTHATAEGRAHIAFLRAGPLRMAALLERLEDRTVTAPQQPPIPNRILYVLHKSLPHTSDGYSLRSHGIARAYAAAGGDMVCITRPGFPHDLPQPLEAAATSESDGITYHHISKPRRTAMPPAPHEHLAHASVNYLEAAAEPILRQIAQHRPAVVMAASNHITALPACLAARAAGLPFIYEVRGFWDVTHATRDPLYPTTIMGRLETLIETSLACFADKVVTLNTPMCDALVGRGVEPERIRIAPNACDTDRFAPRARDHTLATALGLPDAVPVIGYVGSFSAYEGLDDLMVACSGLRAQGHDFRLLLVGSEAPTAAGTQPVTSQLHALASKHGLTDRLVMPGRVSPAEIPAYYSLIDIAPFPRKSTPVTELVSPLKPLEAMAMQCAVTVSRVRALHDMVAPGRTALTFAPDAPESLCDVLGKLLKDPELRRRLGQTGHTWVQTKRSWKSIINIFEDLY</sequence>
<dbReference type="SUPFAM" id="SSF53756">
    <property type="entry name" value="UDP-Glycosyltransferase/glycogen phosphorylase"/>
    <property type="match status" value="1"/>
</dbReference>